<dbReference type="Proteomes" id="UP000662200">
    <property type="component" value="Unassembled WGS sequence"/>
</dbReference>
<keyword evidence="3" id="KW-1185">Reference proteome</keyword>
<protein>
    <submittedName>
        <fullName evidence="2">3-oxoadipate--succinyl-CoA transferase subunit A</fullName>
    </submittedName>
</protein>
<dbReference type="Pfam" id="PF01144">
    <property type="entry name" value="CoA_trans"/>
    <property type="match status" value="1"/>
</dbReference>
<dbReference type="RefSeq" id="WP_229789862.1">
    <property type="nucleotide sequence ID" value="NZ_BMQC01000016.1"/>
</dbReference>
<comment type="caution">
    <text evidence="2">The sequence shown here is derived from an EMBL/GenBank/DDBJ whole genome shotgun (WGS) entry which is preliminary data.</text>
</comment>
<gene>
    <name evidence="2" type="ORF">GCM10010124_35950</name>
</gene>
<keyword evidence="2" id="KW-0808">Transferase</keyword>
<reference evidence="2" key="2">
    <citation type="submission" date="2020-09" db="EMBL/GenBank/DDBJ databases">
        <authorList>
            <person name="Sun Q."/>
            <person name="Ohkuma M."/>
        </authorList>
    </citation>
    <scope>NUCLEOTIDE SEQUENCE</scope>
    <source>
        <strain evidence="2">JCM 3091</strain>
    </source>
</reference>
<proteinExistence type="inferred from homology"/>
<dbReference type="GO" id="GO:0008410">
    <property type="term" value="F:CoA-transferase activity"/>
    <property type="evidence" value="ECO:0007669"/>
    <property type="project" value="InterPro"/>
</dbReference>
<dbReference type="PANTHER" id="PTHR43293">
    <property type="entry name" value="ACETATE COA-TRANSFERASE YDIF"/>
    <property type="match status" value="1"/>
</dbReference>
<evidence type="ECO:0000313" key="2">
    <source>
        <dbReference type="EMBL" id="GGK40066.1"/>
    </source>
</evidence>
<sequence length="301" mass="32779">MSKVVTMAEAVAAYVPDGATVAIEGFTHLISFAAGHEVIRQRRRDLTLCRLTPDVVYDQMVGAGVARKLVFSWLGNPGVGSLHAIRRAVESGALEIEEYSHFGMVGRYAAGAANLPFYPLRSYLDSDLPAVNPALRTVRSPYDGEEIHVVPPLRPDVTIVHAQRADRDGNTQVWGLLGCQKEAAFAAAHVVVVAEEVVDPQVIRADPNRTLIPGLVVDAVVHCPRGAHPSFAQGHYDRDNAFYLAWDAVSRDPARLAAWLDEWVYGTADHAGYLDRLGADRWTGLTPGPARSGTVDYGDYR</sequence>
<dbReference type="PANTHER" id="PTHR43293:SF3">
    <property type="entry name" value="CHOLESTEROL RING-CLEAVING HYDROLASE IPDB SUBUNIT"/>
    <property type="match status" value="1"/>
</dbReference>
<dbReference type="SMART" id="SM00882">
    <property type="entry name" value="CoA_trans"/>
    <property type="match status" value="1"/>
</dbReference>
<dbReference type="Gene3D" id="3.30.30.40">
    <property type="match status" value="1"/>
</dbReference>
<dbReference type="EMBL" id="BMQC01000016">
    <property type="protein sequence ID" value="GGK40066.1"/>
    <property type="molecule type" value="Genomic_DNA"/>
</dbReference>
<evidence type="ECO:0000313" key="3">
    <source>
        <dbReference type="Proteomes" id="UP000662200"/>
    </source>
</evidence>
<organism evidence="2 3">
    <name type="scientific">Pilimelia terevasa</name>
    <dbReference type="NCBI Taxonomy" id="53372"/>
    <lineage>
        <taxon>Bacteria</taxon>
        <taxon>Bacillati</taxon>
        <taxon>Actinomycetota</taxon>
        <taxon>Actinomycetes</taxon>
        <taxon>Micromonosporales</taxon>
        <taxon>Micromonosporaceae</taxon>
        <taxon>Pilimelia</taxon>
    </lineage>
</organism>
<evidence type="ECO:0000256" key="1">
    <source>
        <dbReference type="ARBA" id="ARBA00007047"/>
    </source>
</evidence>
<dbReference type="Gene3D" id="3.40.1080.10">
    <property type="entry name" value="Glutaconate Coenzyme A-transferase"/>
    <property type="match status" value="1"/>
</dbReference>
<name>A0A8J3BTJ5_9ACTN</name>
<dbReference type="InterPro" id="IPR037171">
    <property type="entry name" value="NagB/RpiA_transferase-like"/>
</dbReference>
<dbReference type="InterPro" id="IPR004165">
    <property type="entry name" value="CoA_trans_fam_I"/>
</dbReference>
<comment type="similarity">
    <text evidence="1">Belongs to the 3-oxoacid CoA-transferase subunit B family.</text>
</comment>
<reference evidence="2" key="1">
    <citation type="journal article" date="2014" name="Int. J. Syst. Evol. Microbiol.">
        <title>Complete genome sequence of Corynebacterium casei LMG S-19264T (=DSM 44701T), isolated from a smear-ripened cheese.</title>
        <authorList>
            <consortium name="US DOE Joint Genome Institute (JGI-PGF)"/>
            <person name="Walter F."/>
            <person name="Albersmeier A."/>
            <person name="Kalinowski J."/>
            <person name="Ruckert C."/>
        </authorList>
    </citation>
    <scope>NUCLEOTIDE SEQUENCE</scope>
    <source>
        <strain evidence="2">JCM 3091</strain>
    </source>
</reference>
<accession>A0A8J3BTJ5</accession>
<dbReference type="AlphaFoldDB" id="A0A8J3BTJ5"/>
<dbReference type="SUPFAM" id="SSF100950">
    <property type="entry name" value="NagB/RpiA/CoA transferase-like"/>
    <property type="match status" value="1"/>
</dbReference>